<organism evidence="4 5">
    <name type="scientific">Wuchereria bancrofti</name>
    <dbReference type="NCBI Taxonomy" id="6293"/>
    <lineage>
        <taxon>Eukaryota</taxon>
        <taxon>Metazoa</taxon>
        <taxon>Ecdysozoa</taxon>
        <taxon>Nematoda</taxon>
        <taxon>Chromadorea</taxon>
        <taxon>Rhabditida</taxon>
        <taxon>Spirurina</taxon>
        <taxon>Spiruromorpha</taxon>
        <taxon>Filarioidea</taxon>
        <taxon>Onchocercidae</taxon>
        <taxon>Wuchereria</taxon>
    </lineage>
</organism>
<sequence length="571" mass="64631">MGFRPTFRHHNDKQTDYNVGDECLSRLPYASIIATSMCGIGVILFTLVMTWAFNASVEQARRLLNVENLPWLAKMQVLFICVAVLMAIAALILLVIAAMSTGSTRKELYRGKRGRMGGKLTNAFSLITAYLLNMCWFVCFAIVVVLCFVYYIFTFLCSSISFNSSDCLDFSLFQPFTQQISTNSLKLCGGDVQQFCALSWSAFAWYLVSLISCLIIIKGLEHFMMCSAANYAHISSGLKYLELREAVMLIIHILIQSLHVQIDVACHHFQDKIKIFPFVCFEAVFSLILLSFFIWKKLRWILCMLGADSAEPPKETITNELSTLSNNITNCLSAVSLKFGCNKETVSCVEECVIAAEELHTLGGLVRTDIRAVNDSVIAINEQIEQLESLFQNIDRLEEFVKQKQRLSTSEERTINNFGRRVDQSRKIPKKEEKMETRSGKGLKGTSKEGGLPDFIEIREESEDDGPVEVSSKVQCQMPVAGNTSKGKKVRKIRRRKKYKVVKLNESTYKSETKTSTFKVVPLSMPPPQPSFNFRARLLQSRTKNQRLTKMEQAGLQHKNKWFAATRPARC</sequence>
<feature type="transmembrane region" description="Helical" evidence="3">
    <location>
        <begin position="32"/>
        <end position="53"/>
    </location>
</feature>
<keyword evidence="3" id="KW-0812">Transmembrane</keyword>
<protein>
    <submittedName>
        <fullName evidence="4">Uncharacterized protein</fullName>
    </submittedName>
</protein>
<dbReference type="PANTHER" id="PTHR11683:SF12">
    <property type="entry name" value="M6, ISOFORM F"/>
    <property type="match status" value="1"/>
</dbReference>
<feature type="region of interest" description="Disordered" evidence="2">
    <location>
        <begin position="425"/>
        <end position="451"/>
    </location>
</feature>
<dbReference type="GO" id="GO:0031175">
    <property type="term" value="P:neuron projection development"/>
    <property type="evidence" value="ECO:0007669"/>
    <property type="project" value="TreeGrafter"/>
</dbReference>
<keyword evidence="3" id="KW-0472">Membrane</keyword>
<dbReference type="GO" id="GO:0005886">
    <property type="term" value="C:plasma membrane"/>
    <property type="evidence" value="ECO:0007669"/>
    <property type="project" value="TreeGrafter"/>
</dbReference>
<feature type="transmembrane region" description="Helical" evidence="3">
    <location>
        <begin position="120"/>
        <end position="153"/>
    </location>
</feature>
<dbReference type="EMBL" id="UYWW01012335">
    <property type="protein sequence ID" value="VDM20578.1"/>
    <property type="molecule type" value="Genomic_DNA"/>
</dbReference>
<reference evidence="4 5" key="1">
    <citation type="submission" date="2018-11" db="EMBL/GenBank/DDBJ databases">
        <authorList>
            <consortium name="Pathogen Informatics"/>
        </authorList>
    </citation>
    <scope>NUCLEOTIDE SEQUENCE [LARGE SCALE GENOMIC DNA]</scope>
</reference>
<dbReference type="Pfam" id="PF01275">
    <property type="entry name" value="Myelin_PLP"/>
    <property type="match status" value="1"/>
</dbReference>
<dbReference type="InterPro" id="IPR001614">
    <property type="entry name" value="Myelin_PLP"/>
</dbReference>
<feature type="coiled-coil region" evidence="1">
    <location>
        <begin position="370"/>
        <end position="407"/>
    </location>
</feature>
<dbReference type="AlphaFoldDB" id="A0A3P7GCQ6"/>
<proteinExistence type="predicted"/>
<keyword evidence="3" id="KW-1133">Transmembrane helix</keyword>
<feature type="transmembrane region" description="Helical" evidence="3">
    <location>
        <begin position="197"/>
        <end position="217"/>
    </location>
</feature>
<gene>
    <name evidence="4" type="ORF">WBA_LOCUS11378</name>
</gene>
<feature type="transmembrane region" description="Helical" evidence="3">
    <location>
        <begin position="275"/>
        <end position="295"/>
    </location>
</feature>
<evidence type="ECO:0000256" key="2">
    <source>
        <dbReference type="SAM" id="MobiDB-lite"/>
    </source>
</evidence>
<evidence type="ECO:0000256" key="1">
    <source>
        <dbReference type="SAM" id="Coils"/>
    </source>
</evidence>
<evidence type="ECO:0000313" key="4">
    <source>
        <dbReference type="EMBL" id="VDM20578.1"/>
    </source>
</evidence>
<dbReference type="OrthoDB" id="9993736at2759"/>
<evidence type="ECO:0000313" key="5">
    <source>
        <dbReference type="Proteomes" id="UP000270924"/>
    </source>
</evidence>
<dbReference type="PANTHER" id="PTHR11683">
    <property type="entry name" value="MYELIN PROTEOLIPID"/>
    <property type="match status" value="1"/>
</dbReference>
<accession>A0A3P7GCQ6</accession>
<keyword evidence="5" id="KW-1185">Reference proteome</keyword>
<dbReference type="InParanoid" id="A0A3P7GCQ6"/>
<name>A0A3P7GCQ6_WUCBA</name>
<feature type="compositionally biased region" description="Basic and acidic residues" evidence="2">
    <location>
        <begin position="425"/>
        <end position="439"/>
    </location>
</feature>
<evidence type="ECO:0000256" key="3">
    <source>
        <dbReference type="SAM" id="Phobius"/>
    </source>
</evidence>
<feature type="transmembrane region" description="Helical" evidence="3">
    <location>
        <begin position="73"/>
        <end position="99"/>
    </location>
</feature>
<dbReference type="Proteomes" id="UP000270924">
    <property type="component" value="Unassembled WGS sequence"/>
</dbReference>
<keyword evidence="1" id="KW-0175">Coiled coil</keyword>